<dbReference type="GO" id="GO:0045944">
    <property type="term" value="P:positive regulation of transcription by RNA polymerase II"/>
    <property type="evidence" value="ECO:0007669"/>
    <property type="project" value="TreeGrafter"/>
</dbReference>
<evidence type="ECO:0000259" key="7">
    <source>
        <dbReference type="PROSITE" id="PS50048"/>
    </source>
</evidence>
<proteinExistence type="predicted"/>
<dbReference type="PROSITE" id="PS50048">
    <property type="entry name" value="ZN2_CY6_FUNGAL_2"/>
    <property type="match status" value="1"/>
</dbReference>
<dbReference type="AlphaFoldDB" id="A0A9W9RD97"/>
<dbReference type="GO" id="GO:0005634">
    <property type="term" value="C:nucleus"/>
    <property type="evidence" value="ECO:0007669"/>
    <property type="project" value="UniProtKB-SubCell"/>
</dbReference>
<dbReference type="GO" id="GO:0000976">
    <property type="term" value="F:transcription cis-regulatory region binding"/>
    <property type="evidence" value="ECO:0007669"/>
    <property type="project" value="TreeGrafter"/>
</dbReference>
<evidence type="ECO:0000256" key="3">
    <source>
        <dbReference type="ARBA" id="ARBA00023125"/>
    </source>
</evidence>
<dbReference type="PROSITE" id="PS00463">
    <property type="entry name" value="ZN2_CY6_FUNGAL_1"/>
    <property type="match status" value="1"/>
</dbReference>
<dbReference type="GO" id="GO:0000981">
    <property type="term" value="F:DNA-binding transcription factor activity, RNA polymerase II-specific"/>
    <property type="evidence" value="ECO:0007669"/>
    <property type="project" value="InterPro"/>
</dbReference>
<name>A0A9W9RD97_PENBR</name>
<gene>
    <name evidence="8" type="ORF">N7541_005030</name>
</gene>
<dbReference type="Pfam" id="PF00172">
    <property type="entry name" value="Zn_clus"/>
    <property type="match status" value="1"/>
</dbReference>
<sequence>MVRYRVRFASGGEASTNPVEQRLPSATTEDATHSQQRSRFGCRQCRNRKVKCDETFPICQRCERRGSLCQPAPRPSQWQAEVPWLTSKKLGQPVLQRVPLPLADSRNVNARLMRYWLECVSQIMSVDQNNNPLSFPILKYISEAPSLVHVLQGVSAAHEAYFQPRNMSTSLEERSKALSAFRGELQTQSASLSHSFLTLILLGMSSSWMATRPDDFGREHLLAATTVAKVIVERGDPNTDELDHLSMGLYVYWDMACAFCLDPSDHPLVQENALLAYVTGASRRVHTTTSHSIDLYYFLSQIGRYCRSVAGGANRDFLFEIHIERELCNYESMETKRPAQLLAEAFRKHGLLLLYRLCGTPGDDISSATTTNEKSESIRQLALDIIRLILQTEPDSPYLILQVIPLLSAGAEMTALDVQERTEVKKRLHAVYSTNRLLPTLWTISLLDELWVINDAGLTDVTWLKLMLLKGWRLRIG</sequence>
<comment type="caution">
    <text evidence="8">The sequence shown here is derived from an EMBL/GenBank/DDBJ whole genome shotgun (WGS) entry which is preliminary data.</text>
</comment>
<keyword evidence="2" id="KW-0805">Transcription regulation</keyword>
<evidence type="ECO:0000313" key="9">
    <source>
        <dbReference type="Proteomes" id="UP001148299"/>
    </source>
</evidence>
<evidence type="ECO:0000313" key="8">
    <source>
        <dbReference type="EMBL" id="KAJ5357872.1"/>
    </source>
</evidence>
<dbReference type="Pfam" id="PF11951">
    <property type="entry name" value="Fungal_trans_2"/>
    <property type="match status" value="1"/>
</dbReference>
<protein>
    <recommendedName>
        <fullName evidence="7">Zn(2)-C6 fungal-type domain-containing protein</fullName>
    </recommendedName>
</protein>
<dbReference type="SUPFAM" id="SSF57701">
    <property type="entry name" value="Zn2/Cys6 DNA-binding domain"/>
    <property type="match status" value="1"/>
</dbReference>
<dbReference type="CDD" id="cd00067">
    <property type="entry name" value="GAL4"/>
    <property type="match status" value="1"/>
</dbReference>
<dbReference type="Gene3D" id="4.10.240.10">
    <property type="entry name" value="Zn(2)-C6 fungal-type DNA-binding domain"/>
    <property type="match status" value="1"/>
</dbReference>
<keyword evidence="4" id="KW-0804">Transcription</keyword>
<dbReference type="InterPro" id="IPR021858">
    <property type="entry name" value="Fun_TF"/>
</dbReference>
<dbReference type="PANTHER" id="PTHR37534">
    <property type="entry name" value="TRANSCRIPTIONAL ACTIVATOR PROTEIN UGA3"/>
    <property type="match status" value="1"/>
</dbReference>
<reference evidence="8" key="1">
    <citation type="submission" date="2022-12" db="EMBL/GenBank/DDBJ databases">
        <authorList>
            <person name="Petersen C."/>
        </authorList>
    </citation>
    <scope>NUCLEOTIDE SEQUENCE</scope>
    <source>
        <strain evidence="8">IBT 35675</strain>
    </source>
</reference>
<evidence type="ECO:0000256" key="4">
    <source>
        <dbReference type="ARBA" id="ARBA00023163"/>
    </source>
</evidence>
<evidence type="ECO:0000256" key="1">
    <source>
        <dbReference type="ARBA" id="ARBA00004123"/>
    </source>
</evidence>
<evidence type="ECO:0000256" key="2">
    <source>
        <dbReference type="ARBA" id="ARBA00023015"/>
    </source>
</evidence>
<evidence type="ECO:0000256" key="6">
    <source>
        <dbReference type="SAM" id="MobiDB-lite"/>
    </source>
</evidence>
<dbReference type="Proteomes" id="UP001148299">
    <property type="component" value="Unassembled WGS sequence"/>
</dbReference>
<dbReference type="InterPro" id="IPR036864">
    <property type="entry name" value="Zn2-C6_fun-type_DNA-bd_sf"/>
</dbReference>
<keyword evidence="3" id="KW-0238">DNA-binding</keyword>
<accession>A0A9W9RD97</accession>
<dbReference type="InterPro" id="IPR001138">
    <property type="entry name" value="Zn2Cys6_DnaBD"/>
</dbReference>
<organism evidence="8 9">
    <name type="scientific">Penicillium brevicompactum</name>
    <dbReference type="NCBI Taxonomy" id="5074"/>
    <lineage>
        <taxon>Eukaryota</taxon>
        <taxon>Fungi</taxon>
        <taxon>Dikarya</taxon>
        <taxon>Ascomycota</taxon>
        <taxon>Pezizomycotina</taxon>
        <taxon>Eurotiomycetes</taxon>
        <taxon>Eurotiomycetidae</taxon>
        <taxon>Eurotiales</taxon>
        <taxon>Aspergillaceae</taxon>
        <taxon>Penicillium</taxon>
    </lineage>
</organism>
<comment type="subcellular location">
    <subcellularLocation>
        <location evidence="1">Nucleus</location>
    </subcellularLocation>
</comment>
<dbReference type="PANTHER" id="PTHR37534:SF11">
    <property type="entry name" value="ZN(II)2CYS6 TRANSCRIPTION FACTOR (EUROFUNG)"/>
    <property type="match status" value="1"/>
</dbReference>
<keyword evidence="9" id="KW-1185">Reference proteome</keyword>
<feature type="compositionally biased region" description="Polar residues" evidence="6">
    <location>
        <begin position="13"/>
        <end position="33"/>
    </location>
</feature>
<dbReference type="EMBL" id="JAPZBR010000003">
    <property type="protein sequence ID" value="KAJ5357872.1"/>
    <property type="molecule type" value="Genomic_DNA"/>
</dbReference>
<reference evidence="8" key="2">
    <citation type="journal article" date="2023" name="IMA Fungus">
        <title>Comparative genomic study of the Penicillium genus elucidates a diverse pangenome and 15 lateral gene transfer events.</title>
        <authorList>
            <person name="Petersen C."/>
            <person name="Sorensen T."/>
            <person name="Nielsen M.R."/>
            <person name="Sondergaard T.E."/>
            <person name="Sorensen J.L."/>
            <person name="Fitzpatrick D.A."/>
            <person name="Frisvad J.C."/>
            <person name="Nielsen K.L."/>
        </authorList>
    </citation>
    <scope>NUCLEOTIDE SEQUENCE</scope>
    <source>
        <strain evidence="8">IBT 35675</strain>
    </source>
</reference>
<dbReference type="GO" id="GO:0008270">
    <property type="term" value="F:zinc ion binding"/>
    <property type="evidence" value="ECO:0007669"/>
    <property type="project" value="InterPro"/>
</dbReference>
<dbReference type="SMART" id="SM00066">
    <property type="entry name" value="GAL4"/>
    <property type="match status" value="1"/>
</dbReference>
<feature type="region of interest" description="Disordered" evidence="6">
    <location>
        <begin position="1"/>
        <end position="33"/>
    </location>
</feature>
<keyword evidence="5" id="KW-0539">Nucleus</keyword>
<evidence type="ECO:0000256" key="5">
    <source>
        <dbReference type="ARBA" id="ARBA00023242"/>
    </source>
</evidence>
<feature type="domain" description="Zn(2)-C6 fungal-type" evidence="7">
    <location>
        <begin position="41"/>
        <end position="69"/>
    </location>
</feature>